<dbReference type="EMBL" id="JABBWG010000026">
    <property type="protein sequence ID" value="KAG1812534.1"/>
    <property type="molecule type" value="Genomic_DNA"/>
</dbReference>
<gene>
    <name evidence="1" type="ORF">BJ212DRAFT_1276699</name>
</gene>
<name>A0A9P7E6M0_9AGAM</name>
<organism evidence="1 2">
    <name type="scientific">Suillus subaureus</name>
    <dbReference type="NCBI Taxonomy" id="48587"/>
    <lineage>
        <taxon>Eukaryota</taxon>
        <taxon>Fungi</taxon>
        <taxon>Dikarya</taxon>
        <taxon>Basidiomycota</taxon>
        <taxon>Agaricomycotina</taxon>
        <taxon>Agaricomycetes</taxon>
        <taxon>Agaricomycetidae</taxon>
        <taxon>Boletales</taxon>
        <taxon>Suillineae</taxon>
        <taxon>Suillaceae</taxon>
        <taxon>Suillus</taxon>
    </lineage>
</organism>
<accession>A0A9P7E6M0</accession>
<sequence>MVGSEIWICRYDILPEPHNSSVLHLLFTMVHWHRLTKLQMHSDWTLEIMDCVTLAVGQQFCDFKATVCLAYNLQELHQEVEAHAQCKAKQAAKQVGGKKGKHSSSMLEQGEVVESQTSPAVKCKKEFNFQTYKFHALGDYVSTICQYGMSNSYSSEPTDCKSFEKQLTQIKCRQAHICRISDKIVHCPHIEIAELARNPHIHHHIGATEKSPVHIGLYLISHKGDPAIKNFLVKLKDHLLEQIAVPGVGEENDTNKVIIKDNRMYCHNIARFNYTNYDVRRAQDVINPRTSHCNVMVLCAANDVGHQGHKFVYGNMLGVYHVNVIYIGSGMVNYTPLQMEFLWVCWYEPMAQVSAWETLTLNQVRFLLMADQYLFNFLDPANVLRGCHIIPCFEKDKRHPEGSGMSACAGDKDDWHAYFINQWVRGIICV</sequence>
<dbReference type="GeneID" id="64625317"/>
<reference evidence="1" key="1">
    <citation type="journal article" date="2020" name="New Phytol.">
        <title>Comparative genomics reveals dynamic genome evolution in host specialist ectomycorrhizal fungi.</title>
        <authorList>
            <person name="Lofgren L.A."/>
            <person name="Nguyen N.H."/>
            <person name="Vilgalys R."/>
            <person name="Ruytinx J."/>
            <person name="Liao H.L."/>
            <person name="Branco S."/>
            <person name="Kuo A."/>
            <person name="LaButti K."/>
            <person name="Lipzen A."/>
            <person name="Andreopoulos W."/>
            <person name="Pangilinan J."/>
            <person name="Riley R."/>
            <person name="Hundley H."/>
            <person name="Na H."/>
            <person name="Barry K."/>
            <person name="Grigoriev I.V."/>
            <person name="Stajich J.E."/>
            <person name="Kennedy P.G."/>
        </authorList>
    </citation>
    <scope>NUCLEOTIDE SEQUENCE</scope>
    <source>
        <strain evidence="1">MN1</strain>
    </source>
</reference>
<dbReference type="RefSeq" id="XP_041190679.1">
    <property type="nucleotide sequence ID" value="XM_041331300.1"/>
</dbReference>
<comment type="caution">
    <text evidence="1">The sequence shown here is derived from an EMBL/GenBank/DDBJ whole genome shotgun (WGS) entry which is preliminary data.</text>
</comment>
<evidence type="ECO:0000313" key="2">
    <source>
        <dbReference type="Proteomes" id="UP000807769"/>
    </source>
</evidence>
<evidence type="ECO:0008006" key="3">
    <source>
        <dbReference type="Google" id="ProtNLM"/>
    </source>
</evidence>
<dbReference type="AlphaFoldDB" id="A0A9P7E6M0"/>
<evidence type="ECO:0000313" key="1">
    <source>
        <dbReference type="EMBL" id="KAG1812534.1"/>
    </source>
</evidence>
<protein>
    <recommendedName>
        <fullName evidence="3">CxC6 like cysteine cluster associated with KDZ domain-containing protein</fullName>
    </recommendedName>
</protein>
<dbReference type="OrthoDB" id="2687259at2759"/>
<dbReference type="Proteomes" id="UP000807769">
    <property type="component" value="Unassembled WGS sequence"/>
</dbReference>
<proteinExistence type="predicted"/>
<keyword evidence="2" id="KW-1185">Reference proteome</keyword>